<keyword evidence="7" id="KW-0067">ATP-binding</keyword>
<dbReference type="PANTHER" id="PTHR43166">
    <property type="entry name" value="AMINO ACID IMPORT ATP-BINDING PROTEIN"/>
    <property type="match status" value="1"/>
</dbReference>
<evidence type="ECO:0000259" key="6">
    <source>
        <dbReference type="Pfam" id="PF00005"/>
    </source>
</evidence>
<feature type="domain" description="ABC transporter" evidence="6">
    <location>
        <begin position="53"/>
        <end position="110"/>
    </location>
</feature>
<dbReference type="PANTHER" id="PTHR43166:SF9">
    <property type="entry name" value="GLUTAMATE_ASPARTATE IMPORT ATP-BINDING PROTEIN GLTL"/>
    <property type="match status" value="1"/>
</dbReference>
<dbReference type="GO" id="GO:0016887">
    <property type="term" value="F:ATP hydrolysis activity"/>
    <property type="evidence" value="ECO:0007669"/>
    <property type="project" value="InterPro"/>
</dbReference>
<comment type="caution">
    <text evidence="7">The sequence shown here is derived from an EMBL/GenBank/DDBJ whole genome shotgun (WGS) entry which is preliminary data.</text>
</comment>
<organism evidence="7 8">
    <name type="scientific">Bifidobacterium oedipodis</name>
    <dbReference type="NCBI Taxonomy" id="2675322"/>
    <lineage>
        <taxon>Bacteria</taxon>
        <taxon>Bacillati</taxon>
        <taxon>Actinomycetota</taxon>
        <taxon>Actinomycetes</taxon>
        <taxon>Bifidobacteriales</taxon>
        <taxon>Bifidobacteriaceae</taxon>
        <taxon>Bifidobacterium</taxon>
    </lineage>
</organism>
<accession>A0A7Y0ESA6</accession>
<evidence type="ECO:0000256" key="1">
    <source>
        <dbReference type="ARBA" id="ARBA00004202"/>
    </source>
</evidence>
<dbReference type="CDD" id="cd00267">
    <property type="entry name" value="ABC_ATPase"/>
    <property type="match status" value="1"/>
</dbReference>
<sequence>MALPCGLSAAEGDVNRFKCGRSVRLPWTLSVRRESSSLGKNRIGYLWSRLSTAADNALPDGAIRELLDAVGCADIELSRPVHDLSGGQAARVSLVRTLLTRPKVLLADEVDAGLDDDNANLVADVLAEAAEHGMAVMRIRHRSPDGRAKRILRLAGGVLSDITEEAVRNGMKNVDDMVTGEVR</sequence>
<dbReference type="Gene3D" id="3.40.50.300">
    <property type="entry name" value="P-loop containing nucleotide triphosphate hydrolases"/>
    <property type="match status" value="1"/>
</dbReference>
<keyword evidence="7" id="KW-0547">Nucleotide-binding</keyword>
<evidence type="ECO:0000256" key="2">
    <source>
        <dbReference type="ARBA" id="ARBA00005417"/>
    </source>
</evidence>
<dbReference type="EMBL" id="JAAIII010000004">
    <property type="protein sequence ID" value="NMM94406.1"/>
    <property type="molecule type" value="Genomic_DNA"/>
</dbReference>
<dbReference type="InterPro" id="IPR003439">
    <property type="entry name" value="ABC_transporter-like_ATP-bd"/>
</dbReference>
<evidence type="ECO:0000256" key="3">
    <source>
        <dbReference type="ARBA" id="ARBA00022448"/>
    </source>
</evidence>
<dbReference type="Proteomes" id="UP000532194">
    <property type="component" value="Unassembled WGS sequence"/>
</dbReference>
<dbReference type="InterPro" id="IPR027417">
    <property type="entry name" value="P-loop_NTPase"/>
</dbReference>
<evidence type="ECO:0000313" key="7">
    <source>
        <dbReference type="EMBL" id="NMM94406.1"/>
    </source>
</evidence>
<reference evidence="7 8" key="1">
    <citation type="submission" date="2020-02" db="EMBL/GenBank/DDBJ databases">
        <title>Characterization of phylogenetic diversity of novel bifidobacterial species isolated in Czech ZOOs.</title>
        <authorList>
            <person name="Lugli G.A."/>
            <person name="Vera N.B."/>
            <person name="Ventura M."/>
        </authorList>
    </citation>
    <scope>NUCLEOTIDE SEQUENCE [LARGE SCALE GENOMIC DNA]</scope>
    <source>
        <strain evidence="7 8">DSM 109957</strain>
    </source>
</reference>
<evidence type="ECO:0000256" key="5">
    <source>
        <dbReference type="ARBA" id="ARBA00023136"/>
    </source>
</evidence>
<dbReference type="InterPro" id="IPR050086">
    <property type="entry name" value="MetN_ABC_transporter-like"/>
</dbReference>
<dbReference type="GO" id="GO:0005524">
    <property type="term" value="F:ATP binding"/>
    <property type="evidence" value="ECO:0007669"/>
    <property type="project" value="UniProtKB-KW"/>
</dbReference>
<dbReference type="Pfam" id="PF00005">
    <property type="entry name" value="ABC_tran"/>
    <property type="match status" value="1"/>
</dbReference>
<gene>
    <name evidence="7" type="ORF">G1C95_1593</name>
</gene>
<dbReference type="GO" id="GO:0005886">
    <property type="term" value="C:plasma membrane"/>
    <property type="evidence" value="ECO:0007669"/>
    <property type="project" value="UniProtKB-SubCell"/>
</dbReference>
<comment type="subcellular location">
    <subcellularLocation>
        <location evidence="1">Cell membrane</location>
        <topology evidence="1">Peripheral membrane protein</topology>
    </subcellularLocation>
</comment>
<keyword evidence="3" id="KW-0813">Transport</keyword>
<evidence type="ECO:0000256" key="4">
    <source>
        <dbReference type="ARBA" id="ARBA00022475"/>
    </source>
</evidence>
<evidence type="ECO:0000313" key="8">
    <source>
        <dbReference type="Proteomes" id="UP000532194"/>
    </source>
</evidence>
<dbReference type="AlphaFoldDB" id="A0A7Y0ESA6"/>
<proteinExistence type="inferred from homology"/>
<keyword evidence="4" id="KW-1003">Cell membrane</keyword>
<keyword evidence="8" id="KW-1185">Reference proteome</keyword>
<comment type="similarity">
    <text evidence="2">Belongs to the ABC transporter superfamily.</text>
</comment>
<name>A0A7Y0ESA6_9BIFI</name>
<keyword evidence="5" id="KW-0472">Membrane</keyword>
<protein>
    <submittedName>
        <fullName evidence="7">ABC transporter ATP-binding protein</fullName>
    </submittedName>
</protein>
<dbReference type="SUPFAM" id="SSF52540">
    <property type="entry name" value="P-loop containing nucleoside triphosphate hydrolases"/>
    <property type="match status" value="1"/>
</dbReference>